<accession>A0A1I7XWY0</accession>
<reference evidence="2" key="1">
    <citation type="submission" date="2016-11" db="UniProtKB">
        <authorList>
            <consortium name="WormBaseParasite"/>
        </authorList>
    </citation>
    <scope>IDENTIFICATION</scope>
</reference>
<keyword evidence="1" id="KW-1185">Reference proteome</keyword>
<protein>
    <submittedName>
        <fullName evidence="2">DUF3074 domain-containing protein</fullName>
    </submittedName>
</protein>
<organism evidence="1 2">
    <name type="scientific">Steinernema glaseri</name>
    <dbReference type="NCBI Taxonomy" id="37863"/>
    <lineage>
        <taxon>Eukaryota</taxon>
        <taxon>Metazoa</taxon>
        <taxon>Ecdysozoa</taxon>
        <taxon>Nematoda</taxon>
        <taxon>Chromadorea</taxon>
        <taxon>Rhabditida</taxon>
        <taxon>Tylenchina</taxon>
        <taxon>Panagrolaimomorpha</taxon>
        <taxon>Strongyloidoidea</taxon>
        <taxon>Steinernematidae</taxon>
        <taxon>Steinernema</taxon>
    </lineage>
</organism>
<proteinExistence type="predicted"/>
<dbReference type="AlphaFoldDB" id="A0A1I7XWY0"/>
<evidence type="ECO:0000313" key="1">
    <source>
        <dbReference type="Proteomes" id="UP000095287"/>
    </source>
</evidence>
<dbReference type="WBParaSite" id="L893_g10328.t1">
    <property type="protein sequence ID" value="L893_g10328.t1"/>
    <property type="gene ID" value="L893_g10328"/>
</dbReference>
<evidence type="ECO:0000313" key="2">
    <source>
        <dbReference type="WBParaSite" id="L893_g10328.t1"/>
    </source>
</evidence>
<dbReference type="Proteomes" id="UP000095287">
    <property type="component" value="Unplaced"/>
</dbReference>
<name>A0A1I7XWY0_9BILA</name>
<sequence length="347" mass="39933">MESVPLEFIERVVLLAHTKMDESLCSFQGRWGAHAKHLEYESDSYSMRLHLAPPSDVFCELHNISKSMGYGREEAISFADIPAKKRVGMFLVSLVRVDETPRRRPEGEKLDERKIRMLQRFISRSNGRVWLDLPVWPVGFPVAAVILRAIPRFANIRFMRSRKVEDSSAVLSLVEKKVCKSLDFGRRLIAESLFPAVRAFLKQADFHWFQGKVESWEHDFANEMVELIAKNLKDNMHRTVKAAPRAKRTLVDEKKTDLAMLPQEWVGEVAMPDAPIFPPGLEIIFKSTTYRKYTYTWFVAVMAVSPPLMDELKEAMADVADQWPGRPELLHVEYTPTHLTFACWSPV</sequence>